<dbReference type="EMBL" id="BJYG01000021">
    <property type="protein sequence ID" value="GEN63535.1"/>
    <property type="molecule type" value="Genomic_DNA"/>
</dbReference>
<dbReference type="SUPFAM" id="SSF52833">
    <property type="entry name" value="Thioredoxin-like"/>
    <property type="match status" value="1"/>
</dbReference>
<evidence type="ECO:0000256" key="1">
    <source>
        <dbReference type="SAM" id="MobiDB-lite"/>
    </source>
</evidence>
<feature type="region of interest" description="Disordered" evidence="1">
    <location>
        <begin position="1"/>
        <end position="25"/>
    </location>
</feature>
<dbReference type="AlphaFoldDB" id="A0A511XKQ5"/>
<dbReference type="CDD" id="cd02980">
    <property type="entry name" value="TRX_Fd_family"/>
    <property type="match status" value="1"/>
</dbReference>
<keyword evidence="3" id="KW-1185">Reference proteome</keyword>
<name>A0A511XKQ5_9PROT</name>
<comment type="caution">
    <text evidence="2">The sequence shown here is derived from an EMBL/GenBank/DDBJ whole genome shotgun (WGS) entry which is preliminary data.</text>
</comment>
<accession>A0A511XKQ5</accession>
<evidence type="ECO:0000313" key="2">
    <source>
        <dbReference type="EMBL" id="GEN63535.1"/>
    </source>
</evidence>
<dbReference type="Pfam" id="PF07845">
    <property type="entry name" value="DUF1636"/>
    <property type="match status" value="1"/>
</dbReference>
<sequence>MGSRGVLQPAGPVPLPSRGKGMAAGTPVAEQDWDMNATLFVCITCRAGEPVVEGQPIPGARLYTALTDQAAPDGLTIAPVECLSACSNGCTVALSAPGCWSYVYGRLNEGDAPDILAGAMAYATTSDGLVPWRERPQIFRKQSLARLPPQER</sequence>
<protein>
    <submittedName>
        <fullName evidence="2">Metal-binding protein</fullName>
    </submittedName>
</protein>
<dbReference type="Proteomes" id="UP000321746">
    <property type="component" value="Unassembled WGS sequence"/>
</dbReference>
<evidence type="ECO:0000313" key="3">
    <source>
        <dbReference type="Proteomes" id="UP000321746"/>
    </source>
</evidence>
<proteinExistence type="predicted"/>
<organism evidence="2 3">
    <name type="scientific">Acetobacter oeni</name>
    <dbReference type="NCBI Taxonomy" id="304077"/>
    <lineage>
        <taxon>Bacteria</taxon>
        <taxon>Pseudomonadati</taxon>
        <taxon>Pseudomonadota</taxon>
        <taxon>Alphaproteobacteria</taxon>
        <taxon>Acetobacterales</taxon>
        <taxon>Acetobacteraceae</taxon>
        <taxon>Acetobacter</taxon>
    </lineage>
</organism>
<dbReference type="InterPro" id="IPR012863">
    <property type="entry name" value="DUF1636"/>
</dbReference>
<gene>
    <name evidence="2" type="ORF">AOE01nite_17590</name>
</gene>
<dbReference type="InterPro" id="IPR036249">
    <property type="entry name" value="Thioredoxin-like_sf"/>
</dbReference>
<reference evidence="2 3" key="1">
    <citation type="submission" date="2019-07" db="EMBL/GenBank/DDBJ databases">
        <title>Whole genome shotgun sequence of Acetobacter oeni NBRC 105207.</title>
        <authorList>
            <person name="Hosoyama A."/>
            <person name="Uohara A."/>
            <person name="Ohji S."/>
            <person name="Ichikawa N."/>
        </authorList>
    </citation>
    <scope>NUCLEOTIDE SEQUENCE [LARGE SCALE GENOMIC DNA]</scope>
    <source>
        <strain evidence="2 3">NBRC 105207</strain>
    </source>
</reference>